<accession>A0ABV8HHE9</accession>
<evidence type="ECO:0000313" key="1">
    <source>
        <dbReference type="EMBL" id="MFC4030311.1"/>
    </source>
</evidence>
<protein>
    <recommendedName>
        <fullName evidence="3">Polyketide cyclase</fullName>
    </recommendedName>
</protein>
<dbReference type="EMBL" id="JBHSBB010000003">
    <property type="protein sequence ID" value="MFC4030311.1"/>
    <property type="molecule type" value="Genomic_DNA"/>
</dbReference>
<gene>
    <name evidence="1" type="ORF">ACFO3J_02365</name>
</gene>
<evidence type="ECO:0008006" key="3">
    <source>
        <dbReference type="Google" id="ProtNLM"/>
    </source>
</evidence>
<proteinExistence type="predicted"/>
<name>A0ABV8HHE9_9ACTN</name>
<reference evidence="2" key="1">
    <citation type="journal article" date="2019" name="Int. J. Syst. Evol. Microbiol.">
        <title>The Global Catalogue of Microorganisms (GCM) 10K type strain sequencing project: providing services to taxonomists for standard genome sequencing and annotation.</title>
        <authorList>
            <consortium name="The Broad Institute Genomics Platform"/>
            <consortium name="The Broad Institute Genome Sequencing Center for Infectious Disease"/>
            <person name="Wu L."/>
            <person name="Ma J."/>
        </authorList>
    </citation>
    <scope>NUCLEOTIDE SEQUENCE [LARGE SCALE GENOMIC DNA]</scope>
    <source>
        <strain evidence="2">CGMCC 4.7237</strain>
    </source>
</reference>
<sequence length="184" mass="20216">MSTGTAVMSDRILSQSVETAPVHAPLAAINIADWLFTLPDKEYQRCAPPDHKAAGYTSTDDGRPMSINVEMIGTGLVVQHYVAEVAEKQHCHMVSLSDVLTPNGWTSVQVVWDLSVKDNGDGTLTYTNSVTSRPTEEFMEFCDKNGLSFEEAARARQAASGDHCRRETPLFAASIERHAMSRTR</sequence>
<dbReference type="RefSeq" id="WP_386425563.1">
    <property type="nucleotide sequence ID" value="NZ_JBHSBB010000003.1"/>
</dbReference>
<keyword evidence="2" id="KW-1185">Reference proteome</keyword>
<evidence type="ECO:0000313" key="2">
    <source>
        <dbReference type="Proteomes" id="UP001595765"/>
    </source>
</evidence>
<dbReference type="Proteomes" id="UP001595765">
    <property type="component" value="Unassembled WGS sequence"/>
</dbReference>
<comment type="caution">
    <text evidence="1">The sequence shown here is derived from an EMBL/GenBank/DDBJ whole genome shotgun (WGS) entry which is preliminary data.</text>
</comment>
<organism evidence="1 2">
    <name type="scientific">Streptomyces polygonati</name>
    <dbReference type="NCBI Taxonomy" id="1617087"/>
    <lineage>
        <taxon>Bacteria</taxon>
        <taxon>Bacillati</taxon>
        <taxon>Actinomycetota</taxon>
        <taxon>Actinomycetes</taxon>
        <taxon>Kitasatosporales</taxon>
        <taxon>Streptomycetaceae</taxon>
        <taxon>Streptomyces</taxon>
    </lineage>
</organism>